<dbReference type="GO" id="GO:0015035">
    <property type="term" value="F:protein-disulfide reductase activity"/>
    <property type="evidence" value="ECO:0007669"/>
    <property type="project" value="InterPro"/>
</dbReference>
<dbReference type="GO" id="GO:0016020">
    <property type="term" value="C:membrane"/>
    <property type="evidence" value="ECO:0007669"/>
    <property type="project" value="UniProtKB-SubCell"/>
</dbReference>
<dbReference type="Pfam" id="PF03188">
    <property type="entry name" value="Cytochrom_B561"/>
    <property type="match status" value="1"/>
</dbReference>
<feature type="transmembrane region" description="Helical" evidence="16">
    <location>
        <begin position="89"/>
        <end position="108"/>
    </location>
</feature>
<dbReference type="PANTHER" id="PTHR21622">
    <property type="entry name" value="COILED-COIL-HELIX-COILED-COIL-HELIX DOMAIN CONTAINING 4"/>
    <property type="match status" value="1"/>
</dbReference>
<dbReference type="InParanoid" id="A0A6P7IQQ3"/>
<evidence type="ECO:0000256" key="11">
    <source>
        <dbReference type="ARBA" id="ARBA00023128"/>
    </source>
</evidence>
<keyword evidence="11" id="KW-0496">Mitochondrion</keyword>
<evidence type="ECO:0000256" key="2">
    <source>
        <dbReference type="ARBA" id="ARBA00004370"/>
    </source>
</evidence>
<keyword evidence="10" id="KW-0811">Translocation</keyword>
<dbReference type="InterPro" id="IPR006593">
    <property type="entry name" value="Cyt_b561/ferric_Rdtase_TM"/>
</dbReference>
<dbReference type="Proteomes" id="UP000515145">
    <property type="component" value="Chromosome 5"/>
</dbReference>
<keyword evidence="8 16" id="KW-1133">Transmembrane helix</keyword>
<evidence type="ECO:0000259" key="17">
    <source>
        <dbReference type="Pfam" id="PF03188"/>
    </source>
</evidence>
<protein>
    <submittedName>
        <fullName evidence="19">Mitochondrial intermembrane space import and assembly protein 40-like</fullName>
    </submittedName>
</protein>
<dbReference type="PROSITE" id="PS51808">
    <property type="entry name" value="CHCH"/>
    <property type="match status" value="1"/>
</dbReference>
<dbReference type="PANTHER" id="PTHR21622:SF0">
    <property type="entry name" value="COILED-COIL-HELIX-COILED-COIL-HELIX DOMAIN CONTAINING 4"/>
    <property type="match status" value="1"/>
</dbReference>
<evidence type="ECO:0000256" key="6">
    <source>
        <dbReference type="ARBA" id="ARBA00022927"/>
    </source>
</evidence>
<evidence type="ECO:0000256" key="9">
    <source>
        <dbReference type="ARBA" id="ARBA00023002"/>
    </source>
</evidence>
<dbReference type="GO" id="GO:0033108">
    <property type="term" value="P:mitochondrial respiratory chain complex assembly"/>
    <property type="evidence" value="ECO:0007669"/>
    <property type="project" value="UniProtKB-ARBA"/>
</dbReference>
<keyword evidence="5 16" id="KW-0812">Transmembrane</keyword>
<organism evidence="18 19">
    <name type="scientific">Parambassis ranga</name>
    <name type="common">Indian glassy fish</name>
    <dbReference type="NCBI Taxonomy" id="210632"/>
    <lineage>
        <taxon>Eukaryota</taxon>
        <taxon>Metazoa</taxon>
        <taxon>Chordata</taxon>
        <taxon>Craniata</taxon>
        <taxon>Vertebrata</taxon>
        <taxon>Euteleostomi</taxon>
        <taxon>Actinopterygii</taxon>
        <taxon>Neopterygii</taxon>
        <taxon>Teleostei</taxon>
        <taxon>Neoteleostei</taxon>
        <taxon>Acanthomorphata</taxon>
        <taxon>Ovalentaria</taxon>
        <taxon>Ambassidae</taxon>
        <taxon>Parambassis</taxon>
    </lineage>
</organism>
<dbReference type="Gene3D" id="1.10.287.2900">
    <property type="match status" value="1"/>
</dbReference>
<dbReference type="GO" id="GO:0005758">
    <property type="term" value="C:mitochondrial intermembrane space"/>
    <property type="evidence" value="ECO:0007669"/>
    <property type="project" value="UniProtKB-SubCell"/>
</dbReference>
<feature type="compositionally biased region" description="Polar residues" evidence="15">
    <location>
        <begin position="243"/>
        <end position="271"/>
    </location>
</feature>
<evidence type="ECO:0000256" key="14">
    <source>
        <dbReference type="ARBA" id="ARBA00023284"/>
    </source>
</evidence>
<evidence type="ECO:0000256" key="4">
    <source>
        <dbReference type="ARBA" id="ARBA00022448"/>
    </source>
</evidence>
<evidence type="ECO:0000256" key="16">
    <source>
        <dbReference type="SAM" id="Phobius"/>
    </source>
</evidence>
<evidence type="ECO:0000256" key="3">
    <source>
        <dbReference type="ARBA" id="ARBA00004569"/>
    </source>
</evidence>
<keyword evidence="14" id="KW-0676">Redox-active center</keyword>
<dbReference type="InterPro" id="IPR039289">
    <property type="entry name" value="CHCHD4"/>
</dbReference>
<feature type="region of interest" description="Disordered" evidence="15">
    <location>
        <begin position="232"/>
        <end position="271"/>
    </location>
</feature>
<evidence type="ECO:0000256" key="7">
    <source>
        <dbReference type="ARBA" id="ARBA00022982"/>
    </source>
</evidence>
<keyword evidence="4" id="KW-0813">Transport</keyword>
<keyword evidence="18" id="KW-1185">Reference proteome</keyword>
<evidence type="ECO:0000256" key="1">
    <source>
        <dbReference type="ARBA" id="ARBA00001970"/>
    </source>
</evidence>
<evidence type="ECO:0000313" key="19">
    <source>
        <dbReference type="RefSeq" id="XP_028263094.1"/>
    </source>
</evidence>
<keyword evidence="12 16" id="KW-0472">Membrane</keyword>
<gene>
    <name evidence="19" type="primary">LOC114436817</name>
</gene>
<evidence type="ECO:0000256" key="5">
    <source>
        <dbReference type="ARBA" id="ARBA00022692"/>
    </source>
</evidence>
<dbReference type="OrthoDB" id="7481291at2759"/>
<dbReference type="GO" id="GO:0045041">
    <property type="term" value="P:protein import into mitochondrial intermembrane space"/>
    <property type="evidence" value="ECO:0007669"/>
    <property type="project" value="InterPro"/>
</dbReference>
<dbReference type="GeneID" id="114436817"/>
<evidence type="ECO:0000256" key="15">
    <source>
        <dbReference type="SAM" id="MobiDB-lite"/>
    </source>
</evidence>
<keyword evidence="6" id="KW-0653">Protein transport</keyword>
<accession>A0A6P7IQQ3</accession>
<keyword evidence="13" id="KW-1015">Disulfide bond</keyword>
<evidence type="ECO:0000256" key="12">
    <source>
        <dbReference type="ARBA" id="ARBA00023136"/>
    </source>
</evidence>
<reference evidence="19" key="1">
    <citation type="submission" date="2025-08" db="UniProtKB">
        <authorList>
            <consortium name="RefSeq"/>
        </authorList>
    </citation>
    <scope>IDENTIFICATION</scope>
</reference>
<comment type="cofactor">
    <cofactor evidence="1">
        <name>heme b</name>
        <dbReference type="ChEBI" id="CHEBI:60344"/>
    </cofactor>
</comment>
<feature type="domain" description="Cytochrome b561" evidence="17">
    <location>
        <begin position="49"/>
        <end position="115"/>
    </location>
</feature>
<evidence type="ECO:0000256" key="10">
    <source>
        <dbReference type="ARBA" id="ARBA00023010"/>
    </source>
</evidence>
<dbReference type="Gene3D" id="1.20.120.1770">
    <property type="match status" value="1"/>
</dbReference>
<evidence type="ECO:0000313" key="18">
    <source>
        <dbReference type="Proteomes" id="UP000515145"/>
    </source>
</evidence>
<evidence type="ECO:0000256" key="8">
    <source>
        <dbReference type="ARBA" id="ARBA00022989"/>
    </source>
</evidence>
<proteinExistence type="predicted"/>
<feature type="transmembrane region" description="Helical" evidence="16">
    <location>
        <begin position="21"/>
        <end position="40"/>
    </location>
</feature>
<name>A0A6P7IQQ3_9TELE</name>
<dbReference type="AlphaFoldDB" id="A0A6P7IQQ3"/>
<keyword evidence="7" id="KW-0249">Electron transport</keyword>
<dbReference type="FunFam" id="1.10.287.2900:FF:000001">
    <property type="entry name" value="mitochondrial intermembrane space import and assembly protein 40"/>
    <property type="match status" value="1"/>
</dbReference>
<evidence type="ECO:0000256" key="13">
    <source>
        <dbReference type="ARBA" id="ARBA00023157"/>
    </source>
</evidence>
<comment type="subcellular location">
    <subcellularLocation>
        <location evidence="2">Membrane</location>
    </subcellularLocation>
    <subcellularLocation>
        <location evidence="3">Mitochondrion intermembrane space</location>
    </subcellularLocation>
</comment>
<feature type="transmembrane region" description="Helical" evidence="16">
    <location>
        <begin position="46"/>
        <end position="69"/>
    </location>
</feature>
<keyword evidence="9" id="KW-0560">Oxidoreductase</keyword>
<dbReference type="CDD" id="cd08761">
    <property type="entry name" value="Cyt_b561_CYB561D2_like"/>
    <property type="match status" value="1"/>
</dbReference>
<sequence length="271" mass="30295">MVHSKESESEPRIYRFTRTASAVLTHFICFVFTVLITFLSRPGTSLFSWHPFLMTLAFSFFMTEAILLFSPHGSPIKKLSHKTKGRVHWMLQGLCVSSAVLGLAAISYNKHLNELPVNQKEKVNLPQREEMGSVKEEGKDIIIFVTKEDHSTPSSAELVEDDDNDPYEERGLILPSGEINWNCPCLGGMASGPCGAGFKDAFSCFHYSKEEVKGSECLEQFRAMQECMQRYPELYPQEEKSTSQEPSGSNTTSVTEQDSNATPNTESSVES</sequence>
<dbReference type="RefSeq" id="XP_028263094.1">
    <property type="nucleotide sequence ID" value="XM_028407293.1"/>
</dbReference>